<sequence length="348" mass="38221">MAVTTKIADLTGPGYTDRFGIGGTDLGILATAPDGRLVAVFGDTFDRAGVGGPGWRSPVVLFADPHDFRGGLRWTGSGGDAADYACRLVSKPATNWFRLHRRVTTILPADVITLGDTMYLHVMANKGLGNVLWSEIIASRDGGVTWERTGCDWPGHHHDGLFQQLTWCDGGDGWVYAYTTGFQRRDGLLLHRVPADRITDRDAWEPWGFAGERWDWGNPPTLTIPGAFGELNLRRVPGPDGREHLLLTFFDAGSYRIDAMLLDRPNADLHRAPRTTLLSGCGWDDEDHATGRVAQLYGGYVVPGSTLDDLHLVVSQWNTTTNWPYRAMQFRTDATALLQAEQPTAGTS</sequence>
<dbReference type="Proteomes" id="UP001364211">
    <property type="component" value="Unassembled WGS sequence"/>
</dbReference>
<proteinExistence type="predicted"/>
<keyword evidence="3" id="KW-1185">Reference proteome</keyword>
<dbReference type="SUPFAM" id="SSF50939">
    <property type="entry name" value="Sialidases"/>
    <property type="match status" value="1"/>
</dbReference>
<dbReference type="RefSeq" id="WP_340285658.1">
    <property type="nucleotide sequence ID" value="NZ_JBBJUP010000001.1"/>
</dbReference>
<dbReference type="Pfam" id="PF13810">
    <property type="entry name" value="DUF4185"/>
    <property type="match status" value="1"/>
</dbReference>
<protein>
    <submittedName>
        <fullName evidence="2">DUF4185 domain-containing protein</fullName>
    </submittedName>
</protein>
<gene>
    <name evidence="2" type="ORF">WJX68_01505</name>
</gene>
<reference evidence="2 3" key="1">
    <citation type="submission" date="2024-03" db="EMBL/GenBank/DDBJ databases">
        <title>Draft genome sequence of Pseudonocardia sp. DW16-2.</title>
        <authorList>
            <person name="Duangmal K."/>
        </authorList>
    </citation>
    <scope>NUCLEOTIDE SEQUENCE [LARGE SCALE GENOMIC DNA]</scope>
    <source>
        <strain evidence="2 3">DW16-2</strain>
    </source>
</reference>
<evidence type="ECO:0000313" key="2">
    <source>
        <dbReference type="EMBL" id="MEJ8277593.1"/>
    </source>
</evidence>
<accession>A0ABU8T1W9</accession>
<feature type="domain" description="DUF4185" evidence="1">
    <location>
        <begin position="12"/>
        <end position="331"/>
    </location>
</feature>
<dbReference type="EMBL" id="JBBJUP010000001">
    <property type="protein sequence ID" value="MEJ8277593.1"/>
    <property type="molecule type" value="Genomic_DNA"/>
</dbReference>
<evidence type="ECO:0000259" key="1">
    <source>
        <dbReference type="Pfam" id="PF13810"/>
    </source>
</evidence>
<name>A0ABU8T1W9_9PSEU</name>
<dbReference type="InterPro" id="IPR036278">
    <property type="entry name" value="Sialidase_sf"/>
</dbReference>
<dbReference type="InterPro" id="IPR025442">
    <property type="entry name" value="DUF4185"/>
</dbReference>
<organism evidence="2 3">
    <name type="scientific">Pseudonocardia spirodelae</name>
    <dbReference type="NCBI Taxonomy" id="3133431"/>
    <lineage>
        <taxon>Bacteria</taxon>
        <taxon>Bacillati</taxon>
        <taxon>Actinomycetota</taxon>
        <taxon>Actinomycetes</taxon>
        <taxon>Pseudonocardiales</taxon>
        <taxon>Pseudonocardiaceae</taxon>
        <taxon>Pseudonocardia</taxon>
    </lineage>
</organism>
<comment type="caution">
    <text evidence="2">The sequence shown here is derived from an EMBL/GenBank/DDBJ whole genome shotgun (WGS) entry which is preliminary data.</text>
</comment>
<evidence type="ECO:0000313" key="3">
    <source>
        <dbReference type="Proteomes" id="UP001364211"/>
    </source>
</evidence>